<evidence type="ECO:0000259" key="13">
    <source>
        <dbReference type="PROSITE" id="PS51195"/>
    </source>
</evidence>
<evidence type="ECO:0000313" key="15">
    <source>
        <dbReference type="Proteomes" id="UP000261500"/>
    </source>
</evidence>
<feature type="short sequence motif" description="Q motif" evidence="8">
    <location>
        <begin position="98"/>
        <end position="126"/>
    </location>
</feature>
<dbReference type="SUPFAM" id="SSF52540">
    <property type="entry name" value="P-loop containing nucleoside triphosphate hydrolases"/>
    <property type="match status" value="1"/>
</dbReference>
<feature type="compositionally biased region" description="Gly residues" evidence="10">
    <location>
        <begin position="15"/>
        <end position="31"/>
    </location>
</feature>
<accession>A0A3B3UA09</accession>
<comment type="similarity">
    <text evidence="9">Belongs to the DEAD box helicase family.</text>
</comment>
<keyword evidence="2 9" id="KW-0547">Nucleotide-binding</keyword>
<evidence type="ECO:0000313" key="14">
    <source>
        <dbReference type="Ensembl" id="ENSPLAP00000010155.1"/>
    </source>
</evidence>
<evidence type="ECO:0000256" key="7">
    <source>
        <dbReference type="ARBA" id="ARBA00047984"/>
    </source>
</evidence>
<dbReference type="PANTHER" id="PTHR47958">
    <property type="entry name" value="ATP-DEPENDENT RNA HELICASE DBP3"/>
    <property type="match status" value="1"/>
</dbReference>
<dbReference type="Pfam" id="PF00271">
    <property type="entry name" value="Helicase_C"/>
    <property type="match status" value="1"/>
</dbReference>
<dbReference type="Ensembl" id="ENSPLAT00000000006.1">
    <property type="protein sequence ID" value="ENSPLAP00000010155.1"/>
    <property type="gene ID" value="ENSPLAG00000013054.1"/>
</dbReference>
<feature type="compositionally biased region" description="Basic and acidic residues" evidence="10">
    <location>
        <begin position="492"/>
        <end position="502"/>
    </location>
</feature>
<dbReference type="EC" id="3.6.4.13" evidence="1"/>
<dbReference type="FunFam" id="3.40.50.300:FF:000079">
    <property type="entry name" value="probable ATP-dependent RNA helicase DDX17"/>
    <property type="match status" value="1"/>
</dbReference>
<dbReference type="InterPro" id="IPR000629">
    <property type="entry name" value="RNA-helicase_DEAD-box_CS"/>
</dbReference>
<reference evidence="14" key="1">
    <citation type="submission" date="2025-08" db="UniProtKB">
        <authorList>
            <consortium name="Ensembl"/>
        </authorList>
    </citation>
    <scope>IDENTIFICATION</scope>
</reference>
<dbReference type="InterPro" id="IPR001650">
    <property type="entry name" value="Helicase_C-like"/>
</dbReference>
<dbReference type="AlphaFoldDB" id="A0A3B3UA09"/>
<dbReference type="Pfam" id="PF00270">
    <property type="entry name" value="DEAD"/>
    <property type="match status" value="1"/>
</dbReference>
<protein>
    <recommendedName>
        <fullName evidence="1">RNA helicase</fullName>
        <ecNumber evidence="1">3.6.4.13</ecNumber>
    </recommendedName>
</protein>
<comment type="catalytic activity">
    <reaction evidence="7">
        <text>ATP + H2O = ADP + phosphate + H(+)</text>
        <dbReference type="Rhea" id="RHEA:13065"/>
        <dbReference type="ChEBI" id="CHEBI:15377"/>
        <dbReference type="ChEBI" id="CHEBI:15378"/>
        <dbReference type="ChEBI" id="CHEBI:30616"/>
        <dbReference type="ChEBI" id="CHEBI:43474"/>
        <dbReference type="ChEBI" id="CHEBI:456216"/>
        <dbReference type="EC" id="3.6.4.13"/>
    </reaction>
</comment>
<evidence type="ECO:0000256" key="10">
    <source>
        <dbReference type="SAM" id="MobiDB-lite"/>
    </source>
</evidence>
<dbReference type="Gene3D" id="3.40.50.300">
    <property type="entry name" value="P-loop containing nucleotide triphosphate hydrolases"/>
    <property type="match status" value="2"/>
</dbReference>
<dbReference type="SMART" id="SM00487">
    <property type="entry name" value="DEXDc"/>
    <property type="match status" value="1"/>
</dbReference>
<evidence type="ECO:0000256" key="4">
    <source>
        <dbReference type="ARBA" id="ARBA00022806"/>
    </source>
</evidence>
<dbReference type="GO" id="GO:0003723">
    <property type="term" value="F:RNA binding"/>
    <property type="evidence" value="ECO:0007669"/>
    <property type="project" value="UniProtKB-KW"/>
</dbReference>
<dbReference type="GO" id="GO:0003724">
    <property type="term" value="F:RNA helicase activity"/>
    <property type="evidence" value="ECO:0007669"/>
    <property type="project" value="UniProtKB-EC"/>
</dbReference>
<feature type="compositionally biased region" description="Low complexity" evidence="10">
    <location>
        <begin position="582"/>
        <end position="593"/>
    </location>
</feature>
<evidence type="ECO:0000259" key="12">
    <source>
        <dbReference type="PROSITE" id="PS51194"/>
    </source>
</evidence>
<evidence type="ECO:0000256" key="9">
    <source>
        <dbReference type="RuleBase" id="RU000492"/>
    </source>
</evidence>
<dbReference type="PROSITE" id="PS51195">
    <property type="entry name" value="Q_MOTIF"/>
    <property type="match status" value="1"/>
</dbReference>
<evidence type="ECO:0000256" key="2">
    <source>
        <dbReference type="ARBA" id="ARBA00022741"/>
    </source>
</evidence>
<organism evidence="14 15">
    <name type="scientific">Poecilia latipinna</name>
    <name type="common">sailfin molly</name>
    <dbReference type="NCBI Taxonomy" id="48699"/>
    <lineage>
        <taxon>Eukaryota</taxon>
        <taxon>Metazoa</taxon>
        <taxon>Chordata</taxon>
        <taxon>Craniata</taxon>
        <taxon>Vertebrata</taxon>
        <taxon>Euteleostomi</taxon>
        <taxon>Actinopterygii</taxon>
        <taxon>Neopterygii</taxon>
        <taxon>Teleostei</taxon>
        <taxon>Neoteleostei</taxon>
        <taxon>Acanthomorphata</taxon>
        <taxon>Ovalentaria</taxon>
        <taxon>Atherinomorphae</taxon>
        <taxon>Cyprinodontiformes</taxon>
        <taxon>Poeciliidae</taxon>
        <taxon>Poeciliinae</taxon>
        <taxon>Poecilia</taxon>
    </lineage>
</organism>
<dbReference type="STRING" id="48699.ENSPLAP00000010155"/>
<dbReference type="RefSeq" id="XP_014893429.1">
    <property type="nucleotide sequence ID" value="XM_015037943.1"/>
</dbReference>
<proteinExistence type="inferred from homology"/>
<feature type="domain" description="Helicase ATP-binding" evidence="11">
    <location>
        <begin position="129"/>
        <end position="304"/>
    </location>
</feature>
<name>A0A3B3UA09_9TELE</name>
<dbReference type="FunFam" id="3.40.50.300:FF:000008">
    <property type="entry name" value="ATP-dependent RNA helicase RhlB"/>
    <property type="match status" value="1"/>
</dbReference>
<dbReference type="InterPro" id="IPR014014">
    <property type="entry name" value="RNA_helicase_DEAD_Q_motif"/>
</dbReference>
<dbReference type="PROSITE" id="PS51194">
    <property type="entry name" value="HELICASE_CTER"/>
    <property type="match status" value="1"/>
</dbReference>
<keyword evidence="15" id="KW-1185">Reference proteome</keyword>
<evidence type="ECO:0000256" key="3">
    <source>
        <dbReference type="ARBA" id="ARBA00022801"/>
    </source>
</evidence>
<dbReference type="InterPro" id="IPR014001">
    <property type="entry name" value="Helicase_ATP-bd"/>
</dbReference>
<dbReference type="SMART" id="SM00490">
    <property type="entry name" value="HELICc"/>
    <property type="match status" value="1"/>
</dbReference>
<feature type="compositionally biased region" description="Basic and acidic residues" evidence="10">
    <location>
        <begin position="1"/>
        <end position="14"/>
    </location>
</feature>
<dbReference type="GeneTree" id="ENSGT00940000154705"/>
<evidence type="ECO:0000256" key="5">
    <source>
        <dbReference type="ARBA" id="ARBA00022840"/>
    </source>
</evidence>
<dbReference type="Proteomes" id="UP000261500">
    <property type="component" value="Unplaced"/>
</dbReference>
<dbReference type="GeneID" id="106950832"/>
<keyword evidence="3 9" id="KW-0378">Hydrolase</keyword>
<keyword evidence="4 9" id="KW-0347">Helicase</keyword>
<dbReference type="CDD" id="cd18787">
    <property type="entry name" value="SF2_C_DEAD"/>
    <property type="match status" value="1"/>
</dbReference>
<dbReference type="InterPro" id="IPR011545">
    <property type="entry name" value="DEAD/DEAH_box_helicase_dom"/>
</dbReference>
<dbReference type="GO" id="GO:0005524">
    <property type="term" value="F:ATP binding"/>
    <property type="evidence" value="ECO:0007669"/>
    <property type="project" value="UniProtKB-KW"/>
</dbReference>
<evidence type="ECO:0000256" key="1">
    <source>
        <dbReference type="ARBA" id="ARBA00012552"/>
    </source>
</evidence>
<feature type="domain" description="Helicase C-terminal" evidence="12">
    <location>
        <begin position="332"/>
        <end position="479"/>
    </location>
</feature>
<evidence type="ECO:0000256" key="6">
    <source>
        <dbReference type="ARBA" id="ARBA00022884"/>
    </source>
</evidence>
<evidence type="ECO:0000259" key="11">
    <source>
        <dbReference type="PROSITE" id="PS51192"/>
    </source>
</evidence>
<dbReference type="OrthoDB" id="196131at2759"/>
<feature type="compositionally biased region" description="Pro residues" evidence="10">
    <location>
        <begin position="605"/>
        <end position="637"/>
    </location>
</feature>
<feature type="domain" description="DEAD-box RNA helicase Q" evidence="13">
    <location>
        <begin position="98"/>
        <end position="126"/>
    </location>
</feature>
<sequence>MPGFSDRDRGRDRGYGGGPPRFGGGGGGNRGGPPPGKFGNPGERLRKRHWNLDELPKFQKNFYQEHPDATHRPLQEVEEYRRSKEVTVKGRDCPKPIVKFHEAAFPSYVMDVIVKQNFTEPTPIQSQGWPVALSGKDMVGIAQTGSGKTIAYLLPAIVHIQHQPFLEHGDGPICLVLAPTRELAQQVQQVTAEYGRASRLKSTCIYGGAPKGPQIRDLERGVEICIATPGRLIDFLECGKTNLRRCTYLVLDEADRMLDMGFEPQIRKIVEQIRPDRQTLMWSATWPKEVRQLAEDFLKDYVQINIGALQLSANHNILQIVDVCNDLEKEDKLIRLLEEIMSEKENKTIIFVETKRRCDELTRRMRRDGWPAMGIHGDKSQQERDWVLNEFRFGKAPILIATDVASRGLDVEDVKFVINYDYPNSSEDYIHRIGRTARSQKTGTAYTFFTPNNMKQASDLISVLREANQAINPKLIQMAEDRGGRGRGGRGGYRDDRRDRYSGGRSNFGGGGGYRDRDGDRGFGNGPKTAFGGSKAQNGGNYGGNNSNSSGNYGNSNYSNSNGQGNFSAPPNQGGGAGGFGNQNFQGPPQFGGMQRPAQNGVNHPPFPFNSQPPPQNQQPPPPPPMVPYPMPPPFPQ</sequence>
<dbReference type="PROSITE" id="PS00039">
    <property type="entry name" value="DEAD_ATP_HELICASE"/>
    <property type="match status" value="1"/>
</dbReference>
<feature type="region of interest" description="Disordered" evidence="10">
    <location>
        <begin position="1"/>
        <end position="47"/>
    </location>
</feature>
<reference evidence="14" key="2">
    <citation type="submission" date="2025-09" db="UniProtKB">
        <authorList>
            <consortium name="Ensembl"/>
        </authorList>
    </citation>
    <scope>IDENTIFICATION</scope>
</reference>
<keyword evidence="6" id="KW-0694">RNA-binding</keyword>
<dbReference type="KEGG" id="plai:106950832"/>
<keyword evidence="5 9" id="KW-0067">ATP-binding</keyword>
<feature type="region of interest" description="Disordered" evidence="10">
    <location>
        <begin position="476"/>
        <end position="637"/>
    </location>
</feature>
<evidence type="ECO:0000256" key="8">
    <source>
        <dbReference type="PROSITE-ProRule" id="PRU00552"/>
    </source>
</evidence>
<dbReference type="PROSITE" id="PS51192">
    <property type="entry name" value="HELICASE_ATP_BIND_1"/>
    <property type="match status" value="1"/>
</dbReference>
<feature type="compositionally biased region" description="Low complexity" evidence="10">
    <location>
        <begin position="544"/>
        <end position="572"/>
    </location>
</feature>
<dbReference type="GO" id="GO:0016787">
    <property type="term" value="F:hydrolase activity"/>
    <property type="evidence" value="ECO:0007669"/>
    <property type="project" value="UniProtKB-KW"/>
</dbReference>
<dbReference type="InterPro" id="IPR027417">
    <property type="entry name" value="P-loop_NTPase"/>
</dbReference>